<reference evidence="1" key="1">
    <citation type="submission" date="2022-07" db="EMBL/GenBank/DDBJ databases">
        <title>Phylogenomic reconstructions and comparative analyses of Kickxellomycotina fungi.</title>
        <authorList>
            <person name="Reynolds N.K."/>
            <person name="Stajich J.E."/>
            <person name="Barry K."/>
            <person name="Grigoriev I.V."/>
            <person name="Crous P."/>
            <person name="Smith M.E."/>
        </authorList>
    </citation>
    <scope>NUCLEOTIDE SEQUENCE</scope>
    <source>
        <strain evidence="1">CBS 190363</strain>
    </source>
</reference>
<comment type="caution">
    <text evidence="1">The sequence shown here is derived from an EMBL/GenBank/DDBJ whole genome shotgun (WGS) entry which is preliminary data.</text>
</comment>
<dbReference type="EMBL" id="JANBVB010000192">
    <property type="protein sequence ID" value="KAJ2896482.1"/>
    <property type="molecule type" value="Genomic_DNA"/>
</dbReference>
<keyword evidence="2" id="KW-1185">Reference proteome</keyword>
<evidence type="ECO:0000313" key="2">
    <source>
        <dbReference type="Proteomes" id="UP001139981"/>
    </source>
</evidence>
<gene>
    <name evidence="1" type="ORF">IWW38_002006</name>
</gene>
<name>A0ACC1M6N6_9FUNG</name>
<sequence>MLLLDFAKGLALLFVQGRLAGSQIVGDTTCLGPSGSVQSQCQRLYGGAQYHTLPICQSPDVLTIERCIAQPFLASLSIPACDQAVFGAKYPKPYLECISEHSGVAFKNQCNHCVCACNGYSLCTKMGCVAPPMP</sequence>
<proteinExistence type="predicted"/>
<dbReference type="Proteomes" id="UP001139981">
    <property type="component" value="Unassembled WGS sequence"/>
</dbReference>
<protein>
    <submittedName>
        <fullName evidence="1">Uncharacterized protein</fullName>
    </submittedName>
</protein>
<organism evidence="1 2">
    <name type="scientific">Coemansia aciculifera</name>
    <dbReference type="NCBI Taxonomy" id="417176"/>
    <lineage>
        <taxon>Eukaryota</taxon>
        <taxon>Fungi</taxon>
        <taxon>Fungi incertae sedis</taxon>
        <taxon>Zoopagomycota</taxon>
        <taxon>Kickxellomycotina</taxon>
        <taxon>Kickxellomycetes</taxon>
        <taxon>Kickxellales</taxon>
        <taxon>Kickxellaceae</taxon>
        <taxon>Coemansia</taxon>
    </lineage>
</organism>
<accession>A0ACC1M6N6</accession>
<evidence type="ECO:0000313" key="1">
    <source>
        <dbReference type="EMBL" id="KAJ2896482.1"/>
    </source>
</evidence>